<evidence type="ECO:0000256" key="4">
    <source>
        <dbReference type="ARBA" id="ARBA00022692"/>
    </source>
</evidence>
<evidence type="ECO:0000256" key="5">
    <source>
        <dbReference type="ARBA" id="ARBA00022989"/>
    </source>
</evidence>
<accession>A0A9P6FPG4</accession>
<feature type="non-terminal residue" evidence="12">
    <location>
        <position position="196"/>
    </location>
</feature>
<dbReference type="Gene3D" id="1.20.1530.20">
    <property type="match status" value="1"/>
</dbReference>
<dbReference type="EMBL" id="JAABOA010002755">
    <property type="protein sequence ID" value="KAF9579438.1"/>
    <property type="molecule type" value="Genomic_DNA"/>
</dbReference>
<evidence type="ECO:0000256" key="3">
    <source>
        <dbReference type="ARBA" id="ARBA00022449"/>
    </source>
</evidence>
<dbReference type="InterPro" id="IPR006153">
    <property type="entry name" value="Cation/H_exchanger_TM"/>
</dbReference>
<evidence type="ECO:0000256" key="7">
    <source>
        <dbReference type="ARBA" id="ARBA00023065"/>
    </source>
</evidence>
<keyword evidence="13" id="KW-1185">Reference proteome</keyword>
<keyword evidence="5 10" id="KW-1133">Transmembrane helix</keyword>
<feature type="domain" description="Cation/H+ exchanger transmembrane" evidence="11">
    <location>
        <begin position="30"/>
        <end position="193"/>
    </location>
</feature>
<dbReference type="Proteomes" id="UP000780801">
    <property type="component" value="Unassembled WGS sequence"/>
</dbReference>
<evidence type="ECO:0000256" key="8">
    <source>
        <dbReference type="ARBA" id="ARBA00023136"/>
    </source>
</evidence>
<keyword evidence="7" id="KW-0406">Ion transport</keyword>
<keyword evidence="4 10" id="KW-0812">Transmembrane</keyword>
<keyword evidence="3" id="KW-0050">Antiport</keyword>
<dbReference type="InterPro" id="IPR038770">
    <property type="entry name" value="Na+/solute_symporter_sf"/>
</dbReference>
<feature type="transmembrane region" description="Helical" evidence="10">
    <location>
        <begin position="89"/>
        <end position="111"/>
    </location>
</feature>
<name>A0A9P6FPG4_9FUNG</name>
<dbReference type="PANTHER" id="PTHR43562">
    <property type="entry name" value="NAPA-TYPE SODIUM/HYDROGEN ANTIPORTER"/>
    <property type="match status" value="1"/>
</dbReference>
<feature type="transmembrane region" description="Helical" evidence="10">
    <location>
        <begin position="135"/>
        <end position="154"/>
    </location>
</feature>
<evidence type="ECO:0000259" key="11">
    <source>
        <dbReference type="Pfam" id="PF00999"/>
    </source>
</evidence>
<evidence type="ECO:0000313" key="12">
    <source>
        <dbReference type="EMBL" id="KAF9579438.1"/>
    </source>
</evidence>
<keyword evidence="9" id="KW-0739">Sodium transport</keyword>
<dbReference type="Pfam" id="PF00999">
    <property type="entry name" value="Na_H_Exchanger"/>
    <property type="match status" value="1"/>
</dbReference>
<evidence type="ECO:0000256" key="10">
    <source>
        <dbReference type="SAM" id="Phobius"/>
    </source>
</evidence>
<comment type="subcellular location">
    <subcellularLocation>
        <location evidence="1">Membrane</location>
        <topology evidence="1">Multi-pass membrane protein</topology>
    </subcellularLocation>
</comment>
<evidence type="ECO:0000256" key="9">
    <source>
        <dbReference type="ARBA" id="ARBA00023201"/>
    </source>
</evidence>
<evidence type="ECO:0000256" key="2">
    <source>
        <dbReference type="ARBA" id="ARBA00022448"/>
    </source>
</evidence>
<keyword evidence="8 10" id="KW-0472">Membrane</keyword>
<keyword evidence="2" id="KW-0813">Transport</keyword>
<dbReference type="PANTHER" id="PTHR43562:SF3">
    <property type="entry name" value="SODIUM ION_PROTON EXCHANGER (EUROFUNG)"/>
    <property type="match status" value="1"/>
</dbReference>
<gene>
    <name evidence="12" type="ORF">BGW38_004294</name>
</gene>
<reference evidence="12" key="1">
    <citation type="journal article" date="2020" name="Fungal Divers.">
        <title>Resolving the Mortierellaceae phylogeny through synthesis of multi-gene phylogenetics and phylogenomics.</title>
        <authorList>
            <person name="Vandepol N."/>
            <person name="Liber J."/>
            <person name="Desiro A."/>
            <person name="Na H."/>
            <person name="Kennedy M."/>
            <person name="Barry K."/>
            <person name="Grigoriev I.V."/>
            <person name="Miller A.N."/>
            <person name="O'Donnell K."/>
            <person name="Stajich J.E."/>
            <person name="Bonito G."/>
        </authorList>
    </citation>
    <scope>NUCLEOTIDE SEQUENCE</scope>
    <source>
        <strain evidence="12">KOD1015</strain>
    </source>
</reference>
<feature type="transmembrane region" description="Helical" evidence="10">
    <location>
        <begin position="166"/>
        <end position="189"/>
    </location>
</feature>
<evidence type="ECO:0000256" key="1">
    <source>
        <dbReference type="ARBA" id="ARBA00004141"/>
    </source>
</evidence>
<dbReference type="GO" id="GO:1902600">
    <property type="term" value="P:proton transmembrane transport"/>
    <property type="evidence" value="ECO:0007669"/>
    <property type="project" value="InterPro"/>
</dbReference>
<keyword evidence="6" id="KW-0915">Sodium</keyword>
<evidence type="ECO:0000256" key="6">
    <source>
        <dbReference type="ARBA" id="ARBA00023053"/>
    </source>
</evidence>
<organism evidence="12 13">
    <name type="scientific">Lunasporangiospora selenospora</name>
    <dbReference type="NCBI Taxonomy" id="979761"/>
    <lineage>
        <taxon>Eukaryota</taxon>
        <taxon>Fungi</taxon>
        <taxon>Fungi incertae sedis</taxon>
        <taxon>Mucoromycota</taxon>
        <taxon>Mortierellomycotina</taxon>
        <taxon>Mortierellomycetes</taxon>
        <taxon>Mortierellales</taxon>
        <taxon>Mortierellaceae</taxon>
        <taxon>Lunasporangiospora</taxon>
    </lineage>
</organism>
<dbReference type="AlphaFoldDB" id="A0A9P6FPG4"/>
<protein>
    <recommendedName>
        <fullName evidence="11">Cation/H+ exchanger transmembrane domain-containing protein</fullName>
    </recommendedName>
</protein>
<comment type="caution">
    <text evidence="12">The sequence shown here is derived from an EMBL/GenBank/DDBJ whole genome shotgun (WGS) entry which is preliminary data.</text>
</comment>
<dbReference type="GO" id="GO:0015297">
    <property type="term" value="F:antiporter activity"/>
    <property type="evidence" value="ECO:0007669"/>
    <property type="project" value="UniProtKB-KW"/>
</dbReference>
<sequence length="196" mass="20383">MKFTSELPCFCLFAVSLWLSGTLFEELLRCRLVGELLVGLLFGNLSVGTLLPVDKTLIILAGEVGVLGLVFEAGLGTNVYRVLKAGPRAALVAFIGIIVPLVTGFGFIYGISQLKHIQELDSKASTGPRDLSENVIEAVASGASLASTSIAIAVTMMKQQGILETALGTLITTAAMLDDVVSLILLGVVSSLGASS</sequence>
<dbReference type="GO" id="GO:0016020">
    <property type="term" value="C:membrane"/>
    <property type="evidence" value="ECO:0007669"/>
    <property type="project" value="UniProtKB-SubCell"/>
</dbReference>
<feature type="transmembrane region" description="Helical" evidence="10">
    <location>
        <begin position="57"/>
        <end position="77"/>
    </location>
</feature>
<evidence type="ECO:0000313" key="13">
    <source>
        <dbReference type="Proteomes" id="UP000780801"/>
    </source>
</evidence>
<proteinExistence type="predicted"/>
<dbReference type="GO" id="GO:0006814">
    <property type="term" value="P:sodium ion transport"/>
    <property type="evidence" value="ECO:0007669"/>
    <property type="project" value="UniProtKB-KW"/>
</dbReference>
<dbReference type="OrthoDB" id="1288932at2759"/>